<reference evidence="7 8" key="1">
    <citation type="submission" date="2022-10" db="EMBL/GenBank/DDBJ databases">
        <title>Alteromonas sp. chi3 Genome sequencing.</title>
        <authorList>
            <person name="Park S."/>
        </authorList>
    </citation>
    <scope>NUCLEOTIDE SEQUENCE [LARGE SCALE GENOMIC DNA]</scope>
    <source>
        <strain evidence="8">chi3</strain>
    </source>
</reference>
<name>A0ABT5KX06_9ALTE</name>
<feature type="transmembrane region" description="Helical" evidence="6">
    <location>
        <begin position="25"/>
        <end position="46"/>
    </location>
</feature>
<keyword evidence="3 6" id="KW-0812">Transmembrane</keyword>
<evidence type="ECO:0000256" key="6">
    <source>
        <dbReference type="RuleBase" id="RU363076"/>
    </source>
</evidence>
<keyword evidence="8" id="KW-1185">Reference proteome</keyword>
<keyword evidence="4 6" id="KW-1133">Transmembrane helix</keyword>
<evidence type="ECO:0000313" key="7">
    <source>
        <dbReference type="EMBL" id="MDC8829300.1"/>
    </source>
</evidence>
<comment type="subcellular location">
    <subcellularLocation>
        <location evidence="6">Cell membrane</location>
        <topology evidence="6">Multi-pass membrane protein</topology>
    </subcellularLocation>
    <subcellularLocation>
        <location evidence="1">Membrane</location>
    </subcellularLocation>
</comment>
<accession>A0ABT5KX06</accession>
<evidence type="ECO:0000256" key="3">
    <source>
        <dbReference type="ARBA" id="ARBA00022692"/>
    </source>
</evidence>
<keyword evidence="5 6" id="KW-0472">Membrane</keyword>
<dbReference type="RefSeq" id="WP_273637668.1">
    <property type="nucleotide sequence ID" value="NZ_JAQQXP010000001.1"/>
</dbReference>
<organism evidence="7 8">
    <name type="scientific">Alteromonas gilva</name>
    <dbReference type="NCBI Taxonomy" id="2987522"/>
    <lineage>
        <taxon>Bacteria</taxon>
        <taxon>Pseudomonadati</taxon>
        <taxon>Pseudomonadota</taxon>
        <taxon>Gammaproteobacteria</taxon>
        <taxon>Alteromonadales</taxon>
        <taxon>Alteromonadaceae</taxon>
        <taxon>Alteromonas/Salinimonas group</taxon>
        <taxon>Alteromonas</taxon>
    </lineage>
</organism>
<evidence type="ECO:0000256" key="5">
    <source>
        <dbReference type="ARBA" id="ARBA00023136"/>
    </source>
</evidence>
<feature type="transmembrane region" description="Helical" evidence="6">
    <location>
        <begin position="226"/>
        <end position="248"/>
    </location>
</feature>
<dbReference type="Pfam" id="PF02104">
    <property type="entry name" value="SURF1"/>
    <property type="match status" value="1"/>
</dbReference>
<dbReference type="Proteomes" id="UP001218788">
    <property type="component" value="Unassembled WGS sequence"/>
</dbReference>
<dbReference type="CDD" id="cd06662">
    <property type="entry name" value="SURF1"/>
    <property type="match status" value="1"/>
</dbReference>
<dbReference type="PANTHER" id="PTHR23427:SF2">
    <property type="entry name" value="SURFEIT LOCUS PROTEIN 1"/>
    <property type="match status" value="1"/>
</dbReference>
<dbReference type="InterPro" id="IPR002994">
    <property type="entry name" value="Surf1/Shy1"/>
</dbReference>
<protein>
    <recommendedName>
        <fullName evidence="6">SURF1-like protein</fullName>
    </recommendedName>
</protein>
<sequence length="252" mass="28334">MGKTPQCSMNAGYIKPGLTTRRWPILAGCITLLAVMAMVSLGVWQLDRMAQKQHRLDSIAHKNAETPIHPFSATGQWQDVRDVPVRFTGIVRHSRVLLLDNQIIKGRPGYDVIVPVLTRGREILVNLGWVAVPRSRNELPVLAVPQGEITIEGVLSQPGSNLFISETQTRFNSFPVVIQQLDIAELNTRWQSALPDMVVERLRSEPALSEFTTHWQPVVMSPEKHLGYAVQWFGLAIAAIVIFLSVWFRRSQ</sequence>
<comment type="similarity">
    <text evidence="2 6">Belongs to the SURF1 family.</text>
</comment>
<proteinExistence type="inferred from homology"/>
<dbReference type="PANTHER" id="PTHR23427">
    <property type="entry name" value="SURFEIT LOCUS PROTEIN"/>
    <property type="match status" value="1"/>
</dbReference>
<dbReference type="PROSITE" id="PS50895">
    <property type="entry name" value="SURF1"/>
    <property type="match status" value="1"/>
</dbReference>
<evidence type="ECO:0000256" key="1">
    <source>
        <dbReference type="ARBA" id="ARBA00004370"/>
    </source>
</evidence>
<evidence type="ECO:0000256" key="4">
    <source>
        <dbReference type="ARBA" id="ARBA00022989"/>
    </source>
</evidence>
<dbReference type="InterPro" id="IPR045214">
    <property type="entry name" value="Surf1/Surf4"/>
</dbReference>
<evidence type="ECO:0000256" key="2">
    <source>
        <dbReference type="ARBA" id="ARBA00007165"/>
    </source>
</evidence>
<keyword evidence="6" id="KW-1003">Cell membrane</keyword>
<dbReference type="EMBL" id="JAQQXP010000001">
    <property type="protein sequence ID" value="MDC8829300.1"/>
    <property type="molecule type" value="Genomic_DNA"/>
</dbReference>
<comment type="caution">
    <text evidence="7">The sequence shown here is derived from an EMBL/GenBank/DDBJ whole genome shotgun (WGS) entry which is preliminary data.</text>
</comment>
<evidence type="ECO:0000313" key="8">
    <source>
        <dbReference type="Proteomes" id="UP001218788"/>
    </source>
</evidence>
<gene>
    <name evidence="7" type="ORF">OIK42_00870</name>
</gene>